<dbReference type="EMBL" id="LAZR01023755">
    <property type="protein sequence ID" value="KKL77415.1"/>
    <property type="molecule type" value="Genomic_DNA"/>
</dbReference>
<evidence type="ECO:0000259" key="3">
    <source>
        <dbReference type="Pfam" id="PF02826"/>
    </source>
</evidence>
<dbReference type="CDD" id="cd05300">
    <property type="entry name" value="2-Hacid_dh_1"/>
    <property type="match status" value="1"/>
</dbReference>
<dbReference type="PANTHER" id="PTHR43333">
    <property type="entry name" value="2-HACID_DH_C DOMAIN-CONTAINING PROTEIN"/>
    <property type="match status" value="1"/>
</dbReference>
<evidence type="ECO:0000256" key="2">
    <source>
        <dbReference type="ARBA" id="ARBA00023027"/>
    </source>
</evidence>
<dbReference type="Pfam" id="PF02826">
    <property type="entry name" value="2-Hacid_dh_C"/>
    <property type="match status" value="1"/>
</dbReference>
<comment type="caution">
    <text evidence="4">The sequence shown here is derived from an EMBL/GenBank/DDBJ whole genome shotgun (WGS) entry which is preliminary data.</text>
</comment>
<dbReference type="PANTHER" id="PTHR43333:SF1">
    <property type="entry name" value="D-ISOMER SPECIFIC 2-HYDROXYACID DEHYDROGENASE NAD-BINDING DOMAIN-CONTAINING PROTEIN"/>
    <property type="match status" value="1"/>
</dbReference>
<reference evidence="4" key="1">
    <citation type="journal article" date="2015" name="Nature">
        <title>Complex archaea that bridge the gap between prokaryotes and eukaryotes.</title>
        <authorList>
            <person name="Spang A."/>
            <person name="Saw J.H."/>
            <person name="Jorgensen S.L."/>
            <person name="Zaremba-Niedzwiedzka K."/>
            <person name="Martijn J."/>
            <person name="Lind A.E."/>
            <person name="van Eijk R."/>
            <person name="Schleper C."/>
            <person name="Guy L."/>
            <person name="Ettema T.J."/>
        </authorList>
    </citation>
    <scope>NUCLEOTIDE SEQUENCE</scope>
</reference>
<dbReference type="InterPro" id="IPR006140">
    <property type="entry name" value="D-isomer_DH_NAD-bd"/>
</dbReference>
<dbReference type="GO" id="GO:0016491">
    <property type="term" value="F:oxidoreductase activity"/>
    <property type="evidence" value="ECO:0007669"/>
    <property type="project" value="UniProtKB-KW"/>
</dbReference>
<dbReference type="GO" id="GO:0051287">
    <property type="term" value="F:NAD binding"/>
    <property type="evidence" value="ECO:0007669"/>
    <property type="project" value="InterPro"/>
</dbReference>
<evidence type="ECO:0000313" key="4">
    <source>
        <dbReference type="EMBL" id="KKL77415.1"/>
    </source>
</evidence>
<proteinExistence type="predicted"/>
<evidence type="ECO:0000256" key="1">
    <source>
        <dbReference type="ARBA" id="ARBA00023002"/>
    </source>
</evidence>
<dbReference type="Gene3D" id="3.40.50.720">
    <property type="entry name" value="NAD(P)-binding Rossmann-like Domain"/>
    <property type="match status" value="2"/>
</dbReference>
<keyword evidence="2" id="KW-0520">NAD</keyword>
<dbReference type="InterPro" id="IPR029753">
    <property type="entry name" value="D-isomer_DH_CS"/>
</dbReference>
<dbReference type="PROSITE" id="PS00671">
    <property type="entry name" value="D_2_HYDROXYACID_DH_3"/>
    <property type="match status" value="1"/>
</dbReference>
<protein>
    <recommendedName>
        <fullName evidence="3">D-isomer specific 2-hydroxyacid dehydrogenase NAD-binding domain-containing protein</fullName>
    </recommendedName>
</protein>
<dbReference type="FunFam" id="3.40.50.720:FF:000363">
    <property type="entry name" value="D-isomer specific 2-hydroxyacid dehydrogenase"/>
    <property type="match status" value="1"/>
</dbReference>
<gene>
    <name evidence="4" type="ORF">LCGC14_2035110</name>
</gene>
<organism evidence="4">
    <name type="scientific">marine sediment metagenome</name>
    <dbReference type="NCBI Taxonomy" id="412755"/>
    <lineage>
        <taxon>unclassified sequences</taxon>
        <taxon>metagenomes</taxon>
        <taxon>ecological metagenomes</taxon>
    </lineage>
</organism>
<accession>A0A0F9H701</accession>
<name>A0A0F9H701_9ZZZZ</name>
<sequence>MNRLLVLTEDNDDYGKLLKRRRLPDIEIVIASDEEHVRESIRRSNIILGEPDRVAKVLDQAKCLQWVQSTFAGVEPLCEENLRRDYVLTGVKDVFGPLMNQYVFGYILSLERHLFETRQNQENRAWIHIPYRSLAGLTLGICGLGSIGKHVAQTASHFGMRVVAYKKTSEELPYLERVYTGSSFEEFLGILDYLVLVLPHTVETTDLINSKTLEKMKASAVLINIGRGNVIVEPDLVRALKGRVIRAAVLDVFKEEPLAADSALWALPNAFITPHNAAVSFPREIVRIFYDNYQRFLAKQTLQYVIDFKKGY</sequence>
<keyword evidence="1" id="KW-0560">Oxidoreductase</keyword>
<feature type="domain" description="D-isomer specific 2-hydroxyacid dehydrogenase NAD-binding" evidence="3">
    <location>
        <begin position="105"/>
        <end position="277"/>
    </location>
</feature>
<dbReference type="AlphaFoldDB" id="A0A0F9H701"/>
<dbReference type="InterPro" id="IPR036291">
    <property type="entry name" value="NAD(P)-bd_dom_sf"/>
</dbReference>
<dbReference type="SUPFAM" id="SSF51735">
    <property type="entry name" value="NAD(P)-binding Rossmann-fold domains"/>
    <property type="match status" value="1"/>
</dbReference>